<evidence type="ECO:0000313" key="6">
    <source>
        <dbReference type="EMBL" id="SFL82303.1"/>
    </source>
</evidence>
<comment type="similarity">
    <text evidence="1 2">Belongs to the Cu-Zn superoxide dismutase family.</text>
</comment>
<feature type="region of interest" description="Disordered" evidence="3">
    <location>
        <begin position="30"/>
        <end position="55"/>
    </location>
</feature>
<comment type="cofactor">
    <cofactor evidence="2">
        <name>Zn(2+)</name>
        <dbReference type="ChEBI" id="CHEBI:29105"/>
    </cofactor>
    <text evidence="2">Binds 1 zinc ion per subunit.</text>
</comment>
<dbReference type="EC" id="1.15.1.1" evidence="2"/>
<reference evidence="7" key="1">
    <citation type="submission" date="2016-10" db="EMBL/GenBank/DDBJ databases">
        <authorList>
            <person name="Varghese N."/>
            <person name="Submissions S."/>
        </authorList>
    </citation>
    <scope>NUCLEOTIDE SEQUENCE [LARGE SCALE GENOMIC DNA]</scope>
    <source>
        <strain evidence="7">CGMCC 1.6474</strain>
    </source>
</reference>
<feature type="signal peptide" evidence="4">
    <location>
        <begin position="1"/>
        <end position="28"/>
    </location>
</feature>
<evidence type="ECO:0000256" key="1">
    <source>
        <dbReference type="ARBA" id="ARBA00010457"/>
    </source>
</evidence>
<evidence type="ECO:0000259" key="5">
    <source>
        <dbReference type="Pfam" id="PF00080"/>
    </source>
</evidence>
<dbReference type="GO" id="GO:0004784">
    <property type="term" value="F:superoxide dismutase activity"/>
    <property type="evidence" value="ECO:0007669"/>
    <property type="project" value="UniProtKB-EC"/>
</dbReference>
<dbReference type="InterPro" id="IPR018152">
    <property type="entry name" value="SOD_Cu/Zn_BS"/>
</dbReference>
<keyword evidence="2" id="KW-0560">Oxidoreductase</keyword>
<dbReference type="InterPro" id="IPR036423">
    <property type="entry name" value="SOD-like_Cu/Zn_dom_sf"/>
</dbReference>
<dbReference type="EMBL" id="FOSV01000026">
    <property type="protein sequence ID" value="SFL82303.1"/>
    <property type="molecule type" value="Genomic_DNA"/>
</dbReference>
<keyword evidence="4" id="KW-0732">Signal</keyword>
<feature type="compositionally biased region" description="Basic and acidic residues" evidence="3">
    <location>
        <begin position="104"/>
        <end position="119"/>
    </location>
</feature>
<keyword evidence="7" id="KW-1185">Reference proteome</keyword>
<evidence type="ECO:0000256" key="2">
    <source>
        <dbReference type="RuleBase" id="RU000393"/>
    </source>
</evidence>
<dbReference type="AlphaFoldDB" id="A0A1I4KUK9"/>
<dbReference type="InterPro" id="IPR024134">
    <property type="entry name" value="SOD_Cu/Zn_/chaperone"/>
</dbReference>
<comment type="function">
    <text evidence="2">Destroys radicals which are normally produced within the cells and which are toxic to biological systems.</text>
</comment>
<feature type="compositionally biased region" description="Basic and acidic residues" evidence="3">
    <location>
        <begin position="34"/>
        <end position="44"/>
    </location>
</feature>
<dbReference type="Proteomes" id="UP000198804">
    <property type="component" value="Unassembled WGS sequence"/>
</dbReference>
<dbReference type="Pfam" id="PF00080">
    <property type="entry name" value="Sod_Cu"/>
    <property type="match status" value="1"/>
</dbReference>
<feature type="region of interest" description="Disordered" evidence="3">
    <location>
        <begin position="104"/>
        <end position="134"/>
    </location>
</feature>
<dbReference type="InterPro" id="IPR001424">
    <property type="entry name" value="SOD_Cu_Zn_dom"/>
</dbReference>
<dbReference type="PANTHER" id="PTHR10003">
    <property type="entry name" value="SUPEROXIDE DISMUTASE CU-ZN -RELATED"/>
    <property type="match status" value="1"/>
</dbReference>
<comment type="catalytic activity">
    <reaction evidence="2">
        <text>2 superoxide + 2 H(+) = H2O2 + O2</text>
        <dbReference type="Rhea" id="RHEA:20696"/>
        <dbReference type="ChEBI" id="CHEBI:15378"/>
        <dbReference type="ChEBI" id="CHEBI:15379"/>
        <dbReference type="ChEBI" id="CHEBI:16240"/>
        <dbReference type="ChEBI" id="CHEBI:18421"/>
        <dbReference type="EC" id="1.15.1.1"/>
    </reaction>
</comment>
<keyword evidence="2" id="KW-0862">Zinc</keyword>
<comment type="cofactor">
    <cofactor evidence="2">
        <name>Cu cation</name>
        <dbReference type="ChEBI" id="CHEBI:23378"/>
    </cofactor>
    <text evidence="2">Binds 1 copper ion per subunit.</text>
</comment>
<dbReference type="GO" id="GO:0005507">
    <property type="term" value="F:copper ion binding"/>
    <property type="evidence" value="ECO:0007669"/>
    <property type="project" value="InterPro"/>
</dbReference>
<protein>
    <recommendedName>
        <fullName evidence="2">Superoxide dismutase [Cu-Zn]</fullName>
        <ecNumber evidence="2">1.15.1.1</ecNumber>
    </recommendedName>
</protein>
<proteinExistence type="inferred from homology"/>
<sequence>MSGLMTRANRRLPLAAAALAAFCVPALAQAPAKEPTKEPAKEEASAPQTYESAITNGKGETIGKIMIRDGANSLVMRVTVQPGGLPPGWHGIHFHAVGDCSDPEKFEKSKSHVNHDQSKHGLLNPDGPDEGDLPNVYAAADGSVNAEVSSETPLTGEGGLRDGDGSALIVHANEDDHTTQPIGGAGPRIACAVIK</sequence>
<dbReference type="PROSITE" id="PS00087">
    <property type="entry name" value="SOD_CU_ZN_1"/>
    <property type="match status" value="1"/>
</dbReference>
<keyword evidence="2" id="KW-0479">Metal-binding</keyword>
<feature type="domain" description="Superoxide dismutase copper/zinc binding" evidence="5">
    <location>
        <begin position="63"/>
        <end position="194"/>
    </location>
</feature>
<evidence type="ECO:0000256" key="4">
    <source>
        <dbReference type="SAM" id="SignalP"/>
    </source>
</evidence>
<feature type="chain" id="PRO_5011739411" description="Superoxide dismutase [Cu-Zn]" evidence="4">
    <location>
        <begin position="29"/>
        <end position="195"/>
    </location>
</feature>
<dbReference type="STRING" id="414703.SAMN04488125_1262"/>
<organism evidence="6 7">
    <name type="scientific">Methylorubrum salsuginis</name>
    <dbReference type="NCBI Taxonomy" id="414703"/>
    <lineage>
        <taxon>Bacteria</taxon>
        <taxon>Pseudomonadati</taxon>
        <taxon>Pseudomonadota</taxon>
        <taxon>Alphaproteobacteria</taxon>
        <taxon>Hyphomicrobiales</taxon>
        <taxon>Methylobacteriaceae</taxon>
        <taxon>Methylorubrum</taxon>
    </lineage>
</organism>
<evidence type="ECO:0000256" key="3">
    <source>
        <dbReference type="SAM" id="MobiDB-lite"/>
    </source>
</evidence>
<gene>
    <name evidence="6" type="ORF">SAMN04488125_1262</name>
</gene>
<keyword evidence="2" id="KW-0186">Copper</keyword>
<evidence type="ECO:0000313" key="7">
    <source>
        <dbReference type="Proteomes" id="UP000198804"/>
    </source>
</evidence>
<dbReference type="SUPFAM" id="SSF49329">
    <property type="entry name" value="Cu,Zn superoxide dismutase-like"/>
    <property type="match status" value="1"/>
</dbReference>
<accession>A0A1I4KUK9</accession>
<dbReference type="Gene3D" id="2.60.40.200">
    <property type="entry name" value="Superoxide dismutase, copper/zinc binding domain"/>
    <property type="match status" value="1"/>
</dbReference>
<name>A0A1I4KUK9_9HYPH</name>
<dbReference type="PROSITE" id="PS00332">
    <property type="entry name" value="SOD_CU_ZN_2"/>
    <property type="match status" value="1"/>
</dbReference>